<sequence length="170" mass="18986">MSQPEDIIRTWMEAWSEEQQEYAAQLGESLETLDAYQEKLTLWHTELDAQAATLADETAELERQREALAQQQAELEEQRSELSSHQAVEVSTTAMLDQARAEIDDLRRQLDELIEPYAVGNSPPMESTCSASPGRGNAAVAEAIDPKVSAVAKQFQKLREQQAARRSAAR</sequence>
<reference evidence="2 3" key="1">
    <citation type="submission" date="2019-02" db="EMBL/GenBank/DDBJ databases">
        <title>Deep-cultivation of Planctomycetes and their phenomic and genomic characterization uncovers novel biology.</title>
        <authorList>
            <person name="Wiegand S."/>
            <person name="Jogler M."/>
            <person name="Boedeker C."/>
            <person name="Pinto D."/>
            <person name="Vollmers J."/>
            <person name="Rivas-Marin E."/>
            <person name="Kohn T."/>
            <person name="Peeters S.H."/>
            <person name="Heuer A."/>
            <person name="Rast P."/>
            <person name="Oberbeckmann S."/>
            <person name="Bunk B."/>
            <person name="Jeske O."/>
            <person name="Meyerdierks A."/>
            <person name="Storesund J.E."/>
            <person name="Kallscheuer N."/>
            <person name="Luecker S."/>
            <person name="Lage O.M."/>
            <person name="Pohl T."/>
            <person name="Merkel B.J."/>
            <person name="Hornburger P."/>
            <person name="Mueller R.-W."/>
            <person name="Bruemmer F."/>
            <person name="Labrenz M."/>
            <person name="Spormann A.M."/>
            <person name="Op den Camp H."/>
            <person name="Overmann J."/>
            <person name="Amann R."/>
            <person name="Jetten M.S.M."/>
            <person name="Mascher T."/>
            <person name="Medema M.H."/>
            <person name="Devos D.P."/>
            <person name="Kaster A.-K."/>
            <person name="Ovreas L."/>
            <person name="Rohde M."/>
            <person name="Galperin M.Y."/>
            <person name="Jogler C."/>
        </authorList>
    </citation>
    <scope>NUCLEOTIDE SEQUENCE [LARGE SCALE GENOMIC DNA]</scope>
    <source>
        <strain evidence="2 3">Pan181</strain>
    </source>
</reference>
<protein>
    <recommendedName>
        <fullName evidence="4">Chromosome partition protein Smc</fullName>
    </recommendedName>
</protein>
<dbReference type="EMBL" id="CP036278">
    <property type="protein sequence ID" value="QDU58778.1"/>
    <property type="molecule type" value="Genomic_DNA"/>
</dbReference>
<evidence type="ECO:0000313" key="3">
    <source>
        <dbReference type="Proteomes" id="UP000315750"/>
    </source>
</evidence>
<dbReference type="KEGG" id="amuc:Pan181_50180"/>
<dbReference type="Proteomes" id="UP000315750">
    <property type="component" value="Chromosome"/>
</dbReference>
<name>A0A518AVP2_9BACT</name>
<keyword evidence="3" id="KW-1185">Reference proteome</keyword>
<evidence type="ECO:0000256" key="1">
    <source>
        <dbReference type="SAM" id="MobiDB-lite"/>
    </source>
</evidence>
<organism evidence="2 3">
    <name type="scientific">Aeoliella mucimassa</name>
    <dbReference type="NCBI Taxonomy" id="2527972"/>
    <lineage>
        <taxon>Bacteria</taxon>
        <taxon>Pseudomonadati</taxon>
        <taxon>Planctomycetota</taxon>
        <taxon>Planctomycetia</taxon>
        <taxon>Pirellulales</taxon>
        <taxon>Lacipirellulaceae</taxon>
        <taxon>Aeoliella</taxon>
    </lineage>
</organism>
<feature type="region of interest" description="Disordered" evidence="1">
    <location>
        <begin position="115"/>
        <end position="137"/>
    </location>
</feature>
<evidence type="ECO:0000313" key="2">
    <source>
        <dbReference type="EMBL" id="QDU58778.1"/>
    </source>
</evidence>
<proteinExistence type="predicted"/>
<feature type="region of interest" description="Disordered" evidence="1">
    <location>
        <begin position="69"/>
        <end position="89"/>
    </location>
</feature>
<dbReference type="AlphaFoldDB" id="A0A518AVP2"/>
<accession>A0A518AVP2</accession>
<dbReference type="RefSeq" id="WP_145251235.1">
    <property type="nucleotide sequence ID" value="NZ_CP036278.1"/>
</dbReference>
<gene>
    <name evidence="2" type="ORF">Pan181_50180</name>
</gene>
<evidence type="ECO:0008006" key="4">
    <source>
        <dbReference type="Google" id="ProtNLM"/>
    </source>
</evidence>